<dbReference type="PANTHER" id="PTHR30576:SF10">
    <property type="entry name" value="SLL5057 PROTEIN"/>
    <property type="match status" value="1"/>
</dbReference>
<evidence type="ECO:0000313" key="5">
    <source>
        <dbReference type="Proteomes" id="UP000003781"/>
    </source>
</evidence>
<dbReference type="GO" id="GO:0016780">
    <property type="term" value="F:phosphotransferase activity, for other substituted phosphate groups"/>
    <property type="evidence" value="ECO:0007669"/>
    <property type="project" value="TreeGrafter"/>
</dbReference>
<dbReference type="PROSITE" id="PS50801">
    <property type="entry name" value="STAS"/>
    <property type="match status" value="1"/>
</dbReference>
<reference evidence="4 5" key="1">
    <citation type="submission" date="2007-03" db="EMBL/GenBank/DDBJ databases">
        <authorList>
            <person name="Stal L."/>
            <person name="Ferriera S."/>
            <person name="Johnson J."/>
            <person name="Kravitz S."/>
            <person name="Beeson K."/>
            <person name="Sutton G."/>
            <person name="Rogers Y.-H."/>
            <person name="Friedman R."/>
            <person name="Frazier M."/>
            <person name="Venter J.C."/>
        </authorList>
    </citation>
    <scope>NUCLEOTIDE SEQUENCE [LARGE SCALE GENOMIC DNA]</scope>
    <source>
        <strain evidence="4 5">CCY0110</strain>
    </source>
</reference>
<dbReference type="CDD" id="cd07043">
    <property type="entry name" value="STAS_anti-anti-sigma_factors"/>
    <property type="match status" value="1"/>
</dbReference>
<proteinExistence type="inferred from homology"/>
<evidence type="ECO:0000259" key="3">
    <source>
        <dbReference type="PROSITE" id="PS50801"/>
    </source>
</evidence>
<evidence type="ECO:0000256" key="2">
    <source>
        <dbReference type="SAM" id="Phobius"/>
    </source>
</evidence>
<dbReference type="Pfam" id="PF01740">
    <property type="entry name" value="STAS"/>
    <property type="match status" value="1"/>
</dbReference>
<dbReference type="Proteomes" id="UP000003781">
    <property type="component" value="Unassembled WGS sequence"/>
</dbReference>
<dbReference type="EMBL" id="AAXW01000001">
    <property type="protein sequence ID" value="EAZ94340.1"/>
    <property type="molecule type" value="Genomic_DNA"/>
</dbReference>
<dbReference type="eggNOG" id="COG2148">
    <property type="taxonomic scope" value="Bacteria"/>
</dbReference>
<dbReference type="InterPro" id="IPR036513">
    <property type="entry name" value="STAS_dom_sf"/>
</dbReference>
<keyword evidence="2" id="KW-1133">Transmembrane helix</keyword>
<feature type="domain" description="STAS" evidence="3">
    <location>
        <begin position="53"/>
        <end position="123"/>
    </location>
</feature>
<dbReference type="InterPro" id="IPR002645">
    <property type="entry name" value="STAS_dom"/>
</dbReference>
<dbReference type="AlphaFoldDB" id="A3IH98"/>
<dbReference type="OrthoDB" id="9808602at2"/>
<dbReference type="RefSeq" id="WP_008272681.1">
    <property type="nucleotide sequence ID" value="NZ_AAXW01000001.1"/>
</dbReference>
<accession>A3IH98</accession>
<dbReference type="eggNOG" id="COG1366">
    <property type="taxonomic scope" value="Bacteria"/>
</dbReference>
<comment type="similarity">
    <text evidence="1">Belongs to the bacterial sugar transferase family.</text>
</comment>
<evidence type="ECO:0000313" key="4">
    <source>
        <dbReference type="EMBL" id="EAZ94340.1"/>
    </source>
</evidence>
<dbReference type="Gene3D" id="3.30.750.24">
    <property type="entry name" value="STAS domain"/>
    <property type="match status" value="1"/>
</dbReference>
<sequence>MTIQTPEIPFPIVIVDNYPVMKMPKRLTVLEAIHFKQVCHQFLVSSVYLPKQLILDFSETEFMDSSGVGALVHNFKAAKSKNVTLILYQTPPPVMAVLSMTGLDEIIPITTTLETYPPTVSIQPPETHPSVRSWIKRTMDIAGSLVGLLITAILFIPIALTIKLDSPGPIFFHQTRCGWLGKRFKIIKFRSMCADAESLKQKVPNQAKGAIFKNTHDPRITRVGRFLRRTSLDELPQFLNVLKGEMSLVGTRPPTPDEVERYEVPQWQRLNVKPGMTGEWQVYGRSRITNFEQVIELDLRYQKNWSHWYDLQLILKTVLILFHKNSGAV</sequence>
<dbReference type="SUPFAM" id="SSF52091">
    <property type="entry name" value="SpoIIaa-like"/>
    <property type="match status" value="1"/>
</dbReference>
<protein>
    <submittedName>
        <fullName evidence="4">Anti-Sigma-factor antagonist (STAS) and sugar transfersase</fullName>
    </submittedName>
</protein>
<name>A3IH98_9CHRO</name>
<dbReference type="Pfam" id="PF02397">
    <property type="entry name" value="Bac_transf"/>
    <property type="match status" value="1"/>
</dbReference>
<comment type="caution">
    <text evidence="4">The sequence shown here is derived from an EMBL/GenBank/DDBJ whole genome shotgun (WGS) entry which is preliminary data.</text>
</comment>
<feature type="transmembrane region" description="Helical" evidence="2">
    <location>
        <begin position="141"/>
        <end position="160"/>
    </location>
</feature>
<evidence type="ECO:0000256" key="1">
    <source>
        <dbReference type="ARBA" id="ARBA00006464"/>
    </source>
</evidence>
<dbReference type="PANTHER" id="PTHR30576">
    <property type="entry name" value="COLANIC BIOSYNTHESIS UDP-GLUCOSE LIPID CARRIER TRANSFERASE"/>
    <property type="match status" value="1"/>
</dbReference>
<keyword evidence="2" id="KW-0472">Membrane</keyword>
<organism evidence="4 5">
    <name type="scientific">Crocosphaera chwakensis CCY0110</name>
    <dbReference type="NCBI Taxonomy" id="391612"/>
    <lineage>
        <taxon>Bacteria</taxon>
        <taxon>Bacillati</taxon>
        <taxon>Cyanobacteriota</taxon>
        <taxon>Cyanophyceae</taxon>
        <taxon>Oscillatoriophycideae</taxon>
        <taxon>Chroococcales</taxon>
        <taxon>Aphanothecaceae</taxon>
        <taxon>Crocosphaera</taxon>
        <taxon>Crocosphaera chwakensis</taxon>
    </lineage>
</organism>
<keyword evidence="5" id="KW-1185">Reference proteome</keyword>
<dbReference type="InterPro" id="IPR003362">
    <property type="entry name" value="Bact_transf"/>
</dbReference>
<gene>
    <name evidence="4" type="ORF">CY0110_10707</name>
</gene>
<keyword evidence="2" id="KW-0812">Transmembrane</keyword>